<dbReference type="InterPro" id="IPR009719">
    <property type="entry name" value="GIP1_N"/>
</dbReference>
<feature type="compositionally biased region" description="Polar residues" evidence="1">
    <location>
        <begin position="327"/>
        <end position="340"/>
    </location>
</feature>
<evidence type="ECO:0000256" key="2">
    <source>
        <dbReference type="SAM" id="Phobius"/>
    </source>
</evidence>
<name>A0A9Q1GY35_9CARY</name>
<dbReference type="SUPFAM" id="SSF46934">
    <property type="entry name" value="UBA-like"/>
    <property type="match status" value="1"/>
</dbReference>
<keyword evidence="2" id="KW-1133">Transmembrane helix</keyword>
<feature type="compositionally biased region" description="Polar residues" evidence="1">
    <location>
        <begin position="111"/>
        <end position="131"/>
    </location>
</feature>
<dbReference type="InterPro" id="IPR044277">
    <property type="entry name" value="GIP1"/>
</dbReference>
<dbReference type="OrthoDB" id="753279at2759"/>
<feature type="region of interest" description="Disordered" evidence="1">
    <location>
        <begin position="465"/>
        <end position="508"/>
    </location>
</feature>
<accession>A0A9Q1GY35</accession>
<comment type="caution">
    <text evidence="4">The sequence shown here is derived from an EMBL/GenBank/DDBJ whole genome shotgun (WGS) entry which is preliminary data.</text>
</comment>
<evidence type="ECO:0000313" key="4">
    <source>
        <dbReference type="EMBL" id="KAJ8427215.1"/>
    </source>
</evidence>
<evidence type="ECO:0000313" key="5">
    <source>
        <dbReference type="Proteomes" id="UP001153076"/>
    </source>
</evidence>
<proteinExistence type="predicted"/>
<feature type="domain" description="GBF-interacting protein 1 N-terminal" evidence="3">
    <location>
        <begin position="11"/>
        <end position="70"/>
    </location>
</feature>
<evidence type="ECO:0000256" key="1">
    <source>
        <dbReference type="SAM" id="MobiDB-lite"/>
    </source>
</evidence>
<reference evidence="4" key="1">
    <citation type="submission" date="2022-04" db="EMBL/GenBank/DDBJ databases">
        <title>Carnegiea gigantea Genome sequencing and assembly v2.</title>
        <authorList>
            <person name="Copetti D."/>
            <person name="Sanderson M.J."/>
            <person name="Burquez A."/>
            <person name="Wojciechowski M.F."/>
        </authorList>
    </citation>
    <scope>NUCLEOTIDE SEQUENCE</scope>
    <source>
        <strain evidence="4">SGP5-SGP5p</strain>
        <tissue evidence="4">Aerial part</tissue>
    </source>
</reference>
<sequence length="802" mass="84896">MSGGGFRASAVPSNVRKTIQDIKEITGNHSDDEIYAMLKECSMDPNETAQKLLLQDTFHEVKRRRDRKKESQNSRDNVDMRWRSGPPGRSGRGGRGNYTSGYAAQDAGVGRNTSAGKENGINQTSDRTGLISSPPVAQDANSEDVGSSVTVMANGPVGVVSGAAKNVRNVDVLSGSGTKQPDMCSQSQRQLHIGASKRSNMASSERDAHGESVAPLTLSGVCTSASDPVLVPSDSWVPAAVSAIKREIGSHYFPVEPNPSMSADHKSNASKMVSKSQGVGKNQGAEFFQSHGSSSSSRPSSNYGTWSQQAMGSQKVGSNKEWKPKPINTNAVQGPKTSAAANSSNFLAEVSALTQPGKTIADSEDATKKLQTELENLQVRDAQHVIIPNHIHVPEAVRSGLSFGSFDSAFIITPSCSSEPENQTNSNSVSETHLETEAIVEEQTTSQHASAPAEEADYVDNLQSPQHVSDNLSSGEVSVPSSSVPDSSDSKKETASGPQHPGVNVSSSYNFGLMPPILGNPLGPVEASETQARDVSRVPSFVVQPPVDPSNFYAQFYRSGQDTDGRISPFTAPGVAAKYSGNVTVLSSQTSQSPSEVCVFYSAFQRVFQAVKGGNSMVLSTTAQAAGVMPSSVAVTQQPMALFRQPPGVHVPHYPPNYVPYGHYFSPFYVPPPAMHQFIGNNAFPQQAQTGGVYPGPAAAAAATAVKFPISQYKPGSNPGNSAHMGVGGSYGPYGAAPAGYNTGAATTSGNSTANEELAASQFKESNAYITGQQVSLLQMTFYFLVVLFNTWCYFYISCVIR</sequence>
<feature type="compositionally biased region" description="Low complexity" evidence="1">
    <location>
        <begin position="290"/>
        <end position="301"/>
    </location>
</feature>
<keyword evidence="2" id="KW-0812">Transmembrane</keyword>
<feature type="compositionally biased region" description="Low complexity" evidence="1">
    <location>
        <begin position="473"/>
        <end position="487"/>
    </location>
</feature>
<evidence type="ECO:0000259" key="3">
    <source>
        <dbReference type="Pfam" id="PF06972"/>
    </source>
</evidence>
<protein>
    <recommendedName>
        <fullName evidence="3">GBF-interacting protein 1 N-terminal domain-containing protein</fullName>
    </recommendedName>
</protein>
<dbReference type="Pfam" id="PF06972">
    <property type="entry name" value="GIP1_N"/>
    <property type="match status" value="1"/>
</dbReference>
<dbReference type="AlphaFoldDB" id="A0A9Q1GY35"/>
<dbReference type="GO" id="GO:0051082">
    <property type="term" value="F:unfolded protein binding"/>
    <property type="evidence" value="ECO:0007669"/>
    <property type="project" value="TreeGrafter"/>
</dbReference>
<dbReference type="EMBL" id="JAKOGI010001171">
    <property type="protein sequence ID" value="KAJ8427215.1"/>
    <property type="molecule type" value="Genomic_DNA"/>
</dbReference>
<feature type="compositionally biased region" description="Basic and acidic residues" evidence="1">
    <location>
        <begin position="68"/>
        <end position="82"/>
    </location>
</feature>
<feature type="compositionally biased region" description="Polar residues" evidence="1">
    <location>
        <begin position="269"/>
        <end position="280"/>
    </location>
</feature>
<feature type="region of interest" description="Disordered" evidence="1">
    <location>
        <begin position="256"/>
        <end position="340"/>
    </location>
</feature>
<keyword evidence="2" id="KW-0472">Membrane</keyword>
<dbReference type="InterPro" id="IPR009060">
    <property type="entry name" value="UBA-like_sf"/>
</dbReference>
<dbReference type="PANTHER" id="PTHR46775:SF1">
    <property type="entry name" value="FLOCCULATION PROTEIN (DUF1296)"/>
    <property type="match status" value="1"/>
</dbReference>
<dbReference type="PANTHER" id="PTHR46775">
    <property type="entry name" value="FLOCCULATION PROTEIN (DUF1296)"/>
    <property type="match status" value="1"/>
</dbReference>
<gene>
    <name evidence="4" type="ORF">Cgig2_009108</name>
</gene>
<keyword evidence="5" id="KW-1185">Reference proteome</keyword>
<feature type="region of interest" description="Disordered" evidence="1">
    <location>
        <begin position="54"/>
        <end position="142"/>
    </location>
</feature>
<organism evidence="4 5">
    <name type="scientific">Carnegiea gigantea</name>
    <dbReference type="NCBI Taxonomy" id="171969"/>
    <lineage>
        <taxon>Eukaryota</taxon>
        <taxon>Viridiplantae</taxon>
        <taxon>Streptophyta</taxon>
        <taxon>Embryophyta</taxon>
        <taxon>Tracheophyta</taxon>
        <taxon>Spermatophyta</taxon>
        <taxon>Magnoliopsida</taxon>
        <taxon>eudicotyledons</taxon>
        <taxon>Gunneridae</taxon>
        <taxon>Pentapetalae</taxon>
        <taxon>Caryophyllales</taxon>
        <taxon>Cactineae</taxon>
        <taxon>Cactaceae</taxon>
        <taxon>Cactoideae</taxon>
        <taxon>Echinocereeae</taxon>
        <taxon>Carnegiea</taxon>
    </lineage>
</organism>
<feature type="compositionally biased region" description="Polar residues" evidence="1">
    <location>
        <begin position="302"/>
        <end position="317"/>
    </location>
</feature>
<dbReference type="Proteomes" id="UP001153076">
    <property type="component" value="Unassembled WGS sequence"/>
</dbReference>
<feature type="transmembrane region" description="Helical" evidence="2">
    <location>
        <begin position="780"/>
        <end position="801"/>
    </location>
</feature>